<name>A0A8H4VI53_9AGAR</name>
<evidence type="ECO:0000313" key="4">
    <source>
        <dbReference type="Proteomes" id="UP000521872"/>
    </source>
</evidence>
<organism evidence="3 4">
    <name type="scientific">Agrocybe pediades</name>
    <dbReference type="NCBI Taxonomy" id="84607"/>
    <lineage>
        <taxon>Eukaryota</taxon>
        <taxon>Fungi</taxon>
        <taxon>Dikarya</taxon>
        <taxon>Basidiomycota</taxon>
        <taxon>Agaricomycotina</taxon>
        <taxon>Agaricomycetes</taxon>
        <taxon>Agaricomycetidae</taxon>
        <taxon>Agaricales</taxon>
        <taxon>Agaricineae</taxon>
        <taxon>Strophariaceae</taxon>
        <taxon>Agrocybe</taxon>
    </lineage>
</organism>
<feature type="region of interest" description="Disordered" evidence="1">
    <location>
        <begin position="75"/>
        <end position="97"/>
    </location>
</feature>
<dbReference type="EMBL" id="JAACJL010000057">
    <property type="protein sequence ID" value="KAF4611411.1"/>
    <property type="molecule type" value="Genomic_DNA"/>
</dbReference>
<gene>
    <name evidence="3" type="ORF">D9613_004316</name>
</gene>
<dbReference type="AlphaFoldDB" id="A0A8H4VI53"/>
<evidence type="ECO:0000313" key="3">
    <source>
        <dbReference type="EMBL" id="KAF4611411.1"/>
    </source>
</evidence>
<proteinExistence type="predicted"/>
<protein>
    <submittedName>
        <fullName evidence="3">Uncharacterized protein</fullName>
    </submittedName>
</protein>
<accession>A0A8H4VI53</accession>
<keyword evidence="4" id="KW-1185">Reference proteome</keyword>
<keyword evidence="2" id="KW-0732">Signal</keyword>
<reference evidence="3 4" key="1">
    <citation type="submission" date="2019-12" db="EMBL/GenBank/DDBJ databases">
        <authorList>
            <person name="Floudas D."/>
            <person name="Bentzer J."/>
            <person name="Ahren D."/>
            <person name="Johansson T."/>
            <person name="Persson P."/>
            <person name="Tunlid A."/>
        </authorList>
    </citation>
    <scope>NUCLEOTIDE SEQUENCE [LARGE SCALE GENOMIC DNA]</scope>
    <source>
        <strain evidence="3 4">CBS 102.39</strain>
    </source>
</reference>
<dbReference type="Proteomes" id="UP000521872">
    <property type="component" value="Unassembled WGS sequence"/>
</dbReference>
<feature type="chain" id="PRO_5034603896" evidence="2">
    <location>
        <begin position="23"/>
        <end position="144"/>
    </location>
</feature>
<sequence>MVPHITLLSSVSVLLLATFVSSTPLSQPITKQPTTPHPLHLGPGPKSYPLTCGCTSPSGCPGQCIFTPPSGLHPASLGLNSSSTTQDGEEANEGKGKKKPIKQVAACSNYCGTGTVIACAGCGGNPKFNGCIIDFDTGACTSAF</sequence>
<evidence type="ECO:0000256" key="2">
    <source>
        <dbReference type="SAM" id="SignalP"/>
    </source>
</evidence>
<feature type="signal peptide" evidence="2">
    <location>
        <begin position="1"/>
        <end position="22"/>
    </location>
</feature>
<comment type="caution">
    <text evidence="3">The sequence shown here is derived from an EMBL/GenBank/DDBJ whole genome shotgun (WGS) entry which is preliminary data.</text>
</comment>
<evidence type="ECO:0000256" key="1">
    <source>
        <dbReference type="SAM" id="MobiDB-lite"/>
    </source>
</evidence>